<dbReference type="InterPro" id="IPR045851">
    <property type="entry name" value="AMP-bd_C_sf"/>
</dbReference>
<dbReference type="NCBIfam" id="NF004822">
    <property type="entry name" value="PRK06178.1"/>
    <property type="match status" value="1"/>
</dbReference>
<dbReference type="InterPro" id="IPR042099">
    <property type="entry name" value="ANL_N_sf"/>
</dbReference>
<dbReference type="Gene3D" id="3.30.300.30">
    <property type="match status" value="1"/>
</dbReference>
<accession>A0A8J4HBY6</accession>
<gene>
    <name evidence="3" type="ORF">ENY07_09920</name>
</gene>
<evidence type="ECO:0000259" key="2">
    <source>
        <dbReference type="Pfam" id="PF13193"/>
    </source>
</evidence>
<sequence>MRNSMSDIASAYARLIEANWPAQLPREPFYPIGKAPLPAYLRHWAKLRPEAPAIFFYGTTISWQELDQLSDRLATRLAREGIKPGDRVALCLPNCPQYTISYLGILKAGGIVVPVNPLVKAMEFAHYLHDSGASALIVQDRLFEIAAVAGPPACVFVTSLCDFLPRTPAYAIPPGLDAARLAPAGTRDLLETLRAETVAPPNPGLGWDSIAALNYTGGTTGLPKGCVHTQGDKVYTAACGNTFLTIGGGDAPMLNFLPMFWIAGEDGGLLMPLVAGRAVVLLTRWDPGAALAAIAHHRVSTVHLLADSAVDLLDHTDATRTDLSSLRDVTVSSLMKVLDPSLRAQFRALTGCILREAAYGMTETNTMDTFTYGFQDNDRDLAADPVFVGLPMPDTAFRITDFTTGADLPLGEAGEIRIRSPSLLKSYWNKPEASAAALGDGWLHSGDIGRIDEWGCLHYLGRRKEMLKVNGMSVFPTEIEMLLARHPAIAASGVVGRADAKRGEVPVAFVRLVAGAAVSADDITAWCRDNMATYKVPEIRLVDALPMTATGKVKRVDLTKLL</sequence>
<feature type="domain" description="AMP-binding enzyme C-terminal" evidence="2">
    <location>
        <begin position="478"/>
        <end position="552"/>
    </location>
</feature>
<reference evidence="3" key="1">
    <citation type="journal article" date="2020" name="mSystems">
        <title>Genome- and Community-Level Interaction Insights into Carbon Utilization and Element Cycling Functions of Hydrothermarchaeota in Hydrothermal Sediment.</title>
        <authorList>
            <person name="Zhou Z."/>
            <person name="Liu Y."/>
            <person name="Xu W."/>
            <person name="Pan J."/>
            <person name="Luo Z.H."/>
            <person name="Li M."/>
        </authorList>
    </citation>
    <scope>NUCLEOTIDE SEQUENCE</scope>
    <source>
        <strain evidence="3">SpSt-997</strain>
    </source>
</reference>
<dbReference type="Pfam" id="PF13193">
    <property type="entry name" value="AMP-binding_C"/>
    <property type="match status" value="1"/>
</dbReference>
<dbReference type="GO" id="GO:0016878">
    <property type="term" value="F:acid-thiol ligase activity"/>
    <property type="evidence" value="ECO:0007669"/>
    <property type="project" value="UniProtKB-ARBA"/>
</dbReference>
<dbReference type="AlphaFoldDB" id="A0A8J4HBY6"/>
<dbReference type="Gene3D" id="3.40.50.12780">
    <property type="entry name" value="N-terminal domain of ligase-like"/>
    <property type="match status" value="1"/>
</dbReference>
<dbReference type="PANTHER" id="PTHR43767:SF1">
    <property type="entry name" value="NONRIBOSOMAL PEPTIDE SYNTHASE PES1 (EUROFUNG)-RELATED"/>
    <property type="match status" value="1"/>
</dbReference>
<dbReference type="SUPFAM" id="SSF56801">
    <property type="entry name" value="Acetyl-CoA synthetase-like"/>
    <property type="match status" value="1"/>
</dbReference>
<dbReference type="InterPro" id="IPR025110">
    <property type="entry name" value="AMP-bd_C"/>
</dbReference>
<dbReference type="EMBL" id="DTQM01000190">
    <property type="protein sequence ID" value="HGC43518.1"/>
    <property type="molecule type" value="Genomic_DNA"/>
</dbReference>
<protein>
    <submittedName>
        <fullName evidence="3">Acyl-CoA synthetase</fullName>
    </submittedName>
</protein>
<dbReference type="InterPro" id="IPR050237">
    <property type="entry name" value="ATP-dep_AMP-bd_enzyme"/>
</dbReference>
<feature type="domain" description="AMP-dependent synthetase/ligase" evidence="1">
    <location>
        <begin position="41"/>
        <end position="428"/>
    </location>
</feature>
<dbReference type="PROSITE" id="PS00455">
    <property type="entry name" value="AMP_BINDING"/>
    <property type="match status" value="1"/>
</dbReference>
<dbReference type="PANTHER" id="PTHR43767">
    <property type="entry name" value="LONG-CHAIN-FATTY-ACID--COA LIGASE"/>
    <property type="match status" value="1"/>
</dbReference>
<dbReference type="Pfam" id="PF00501">
    <property type="entry name" value="AMP-binding"/>
    <property type="match status" value="1"/>
</dbReference>
<dbReference type="InterPro" id="IPR020845">
    <property type="entry name" value="AMP-binding_CS"/>
</dbReference>
<dbReference type="InterPro" id="IPR000873">
    <property type="entry name" value="AMP-dep_synth/lig_dom"/>
</dbReference>
<name>A0A8J4HBY6_9PROT</name>
<proteinExistence type="predicted"/>
<evidence type="ECO:0000313" key="3">
    <source>
        <dbReference type="EMBL" id="HGC43518.1"/>
    </source>
</evidence>
<organism evidence="3">
    <name type="scientific">Acidicaldus sp</name>
    <dbReference type="NCBI Taxonomy" id="1872105"/>
    <lineage>
        <taxon>Bacteria</taxon>
        <taxon>Pseudomonadati</taxon>
        <taxon>Pseudomonadota</taxon>
        <taxon>Alphaproteobacteria</taxon>
        <taxon>Acetobacterales</taxon>
        <taxon>Acetobacteraceae</taxon>
        <taxon>Acidicaldus</taxon>
    </lineage>
</organism>
<comment type="caution">
    <text evidence="3">The sequence shown here is derived from an EMBL/GenBank/DDBJ whole genome shotgun (WGS) entry which is preliminary data.</text>
</comment>
<evidence type="ECO:0000259" key="1">
    <source>
        <dbReference type="Pfam" id="PF00501"/>
    </source>
</evidence>